<evidence type="ECO:0000256" key="4">
    <source>
        <dbReference type="SAM" id="SignalP"/>
    </source>
</evidence>
<dbReference type="AlphaFoldDB" id="A0A921DYG7"/>
<dbReference type="PIRSF" id="PIRSF002741">
    <property type="entry name" value="MppA"/>
    <property type="match status" value="1"/>
</dbReference>
<dbReference type="Gene3D" id="3.10.105.10">
    <property type="entry name" value="Dipeptide-binding Protein, Domain 3"/>
    <property type="match status" value="1"/>
</dbReference>
<comment type="caution">
    <text evidence="6">The sequence shown here is derived from an EMBL/GenBank/DDBJ whole genome shotgun (WGS) entry which is preliminary data.</text>
</comment>
<dbReference type="Pfam" id="PF00496">
    <property type="entry name" value="SBP_bac_5"/>
    <property type="match status" value="1"/>
</dbReference>
<keyword evidence="3 4" id="KW-0732">Signal</keyword>
<dbReference type="PANTHER" id="PTHR30290:SF9">
    <property type="entry name" value="OLIGOPEPTIDE-BINDING PROTEIN APPA"/>
    <property type="match status" value="1"/>
</dbReference>
<reference evidence="6" key="1">
    <citation type="journal article" date="2021" name="PeerJ">
        <title>Extensive microbial diversity within the chicken gut microbiome revealed by metagenomics and culture.</title>
        <authorList>
            <person name="Gilroy R."/>
            <person name="Ravi A."/>
            <person name="Getino M."/>
            <person name="Pursley I."/>
            <person name="Horton D.L."/>
            <person name="Alikhan N.F."/>
            <person name="Baker D."/>
            <person name="Gharbi K."/>
            <person name="Hall N."/>
            <person name="Watson M."/>
            <person name="Adriaenssens E.M."/>
            <person name="Foster-Nyarko E."/>
            <person name="Jarju S."/>
            <person name="Secka A."/>
            <person name="Antonio M."/>
            <person name="Oren A."/>
            <person name="Chaudhuri R.R."/>
            <person name="La Ragione R."/>
            <person name="Hildebrand F."/>
            <person name="Pallen M.J."/>
        </authorList>
    </citation>
    <scope>NUCLEOTIDE SEQUENCE</scope>
    <source>
        <strain evidence="6">6019</strain>
    </source>
</reference>
<organism evidence="6 7">
    <name type="scientific">Aliicoccus persicus</name>
    <dbReference type="NCBI Taxonomy" id="930138"/>
    <lineage>
        <taxon>Bacteria</taxon>
        <taxon>Bacillati</taxon>
        <taxon>Bacillota</taxon>
        <taxon>Bacilli</taxon>
        <taxon>Bacillales</taxon>
        <taxon>Staphylococcaceae</taxon>
        <taxon>Aliicoccus</taxon>
    </lineage>
</organism>
<dbReference type="GO" id="GO:1904680">
    <property type="term" value="F:peptide transmembrane transporter activity"/>
    <property type="evidence" value="ECO:0007669"/>
    <property type="project" value="TreeGrafter"/>
</dbReference>
<proteinExistence type="inferred from homology"/>
<protein>
    <submittedName>
        <fullName evidence="6">ABC transporter substrate-binding protein</fullName>
    </submittedName>
</protein>
<dbReference type="EMBL" id="DYYI01000096">
    <property type="protein sequence ID" value="HJE20450.1"/>
    <property type="molecule type" value="Genomic_DNA"/>
</dbReference>
<dbReference type="GO" id="GO:0015833">
    <property type="term" value="P:peptide transport"/>
    <property type="evidence" value="ECO:0007669"/>
    <property type="project" value="TreeGrafter"/>
</dbReference>
<dbReference type="InterPro" id="IPR039424">
    <property type="entry name" value="SBP_5"/>
</dbReference>
<dbReference type="InterPro" id="IPR030678">
    <property type="entry name" value="Peptide/Ni-bd"/>
</dbReference>
<feature type="signal peptide" evidence="4">
    <location>
        <begin position="1"/>
        <end position="32"/>
    </location>
</feature>
<dbReference type="Proteomes" id="UP000763505">
    <property type="component" value="Unassembled WGS sequence"/>
</dbReference>
<evidence type="ECO:0000256" key="3">
    <source>
        <dbReference type="ARBA" id="ARBA00022729"/>
    </source>
</evidence>
<accession>A0A921DYG7</accession>
<sequence>MQKPRVSKRSLVSTVLGVGVTLGLLSATGVAAQDDDHPIFNYEDFPKTVSNDAEPSGEGVFRIAYSSDAPFEGTFNWAFYTNVVDSRIMGYFDESVFTIDENQMFTQEGAMQFDIDEAERTVTFTLREGVLWHDGVEATIHDYIASYEVIGHPDYDGVRGSTLGFALLEGFNEYRNGEADEISGIEIIDDYTAVFQYEEIIPSLLSGGFWAYLFPTHHYEGLDVGEIAESDLTRQTPIGIGPYQVSNIVSGESVVYERFDDYWRGTPSMDGIVLEIVSPSTVATAMQNNDYHYTIAFPVNQFPDVADIEGVEWLANMSSVLSYVGFKLGEWDDEAGEVDYKPEEMKMGDIELRRAMWHAIDNKTVAERFYNGLRWEGTTLLPPYYASYFDETIESPEYSPEIAEQILDEAGYKYDGDYRLTPEGEELEISMAFIGGSDVAEALANYYIQSWRNVGLNVSLYNDRMLEFNAFYDMVDEDAEGIDIYQGSWAYGSDADPAHFYGRGARNNYPRYASEANDELLEKINSPEAFDNEYRTELFYEWQELMREEMPVIPILYGSGVHPVSTDVVNFTVEYGFNEETALYNIGLVEEEE</sequence>
<gene>
    <name evidence="6" type="ORF">K8V35_08875</name>
</gene>
<evidence type="ECO:0000313" key="7">
    <source>
        <dbReference type="Proteomes" id="UP000763505"/>
    </source>
</evidence>
<keyword evidence="2" id="KW-0813">Transport</keyword>
<comment type="similarity">
    <text evidence="1">Belongs to the bacterial solute-binding protein 5 family.</text>
</comment>
<dbReference type="InterPro" id="IPR000914">
    <property type="entry name" value="SBP_5_dom"/>
</dbReference>
<dbReference type="SUPFAM" id="SSF53850">
    <property type="entry name" value="Periplasmic binding protein-like II"/>
    <property type="match status" value="1"/>
</dbReference>
<feature type="domain" description="Solute-binding protein family 5" evidence="5">
    <location>
        <begin position="114"/>
        <end position="501"/>
    </location>
</feature>
<name>A0A921DYG7_9STAP</name>
<evidence type="ECO:0000313" key="6">
    <source>
        <dbReference type="EMBL" id="HJE20450.1"/>
    </source>
</evidence>
<feature type="chain" id="PRO_5038448546" evidence="4">
    <location>
        <begin position="33"/>
        <end position="593"/>
    </location>
</feature>
<evidence type="ECO:0000256" key="1">
    <source>
        <dbReference type="ARBA" id="ARBA00005695"/>
    </source>
</evidence>
<evidence type="ECO:0000256" key="2">
    <source>
        <dbReference type="ARBA" id="ARBA00022448"/>
    </source>
</evidence>
<dbReference type="GO" id="GO:0042597">
    <property type="term" value="C:periplasmic space"/>
    <property type="evidence" value="ECO:0007669"/>
    <property type="project" value="UniProtKB-ARBA"/>
</dbReference>
<dbReference type="PANTHER" id="PTHR30290">
    <property type="entry name" value="PERIPLASMIC BINDING COMPONENT OF ABC TRANSPORTER"/>
    <property type="match status" value="1"/>
</dbReference>
<evidence type="ECO:0000259" key="5">
    <source>
        <dbReference type="Pfam" id="PF00496"/>
    </source>
</evidence>
<dbReference type="Gene3D" id="3.40.190.10">
    <property type="entry name" value="Periplasmic binding protein-like II"/>
    <property type="match status" value="1"/>
</dbReference>
<dbReference type="GO" id="GO:0043190">
    <property type="term" value="C:ATP-binding cassette (ABC) transporter complex"/>
    <property type="evidence" value="ECO:0007669"/>
    <property type="project" value="InterPro"/>
</dbReference>
<reference evidence="6" key="2">
    <citation type="submission" date="2021-09" db="EMBL/GenBank/DDBJ databases">
        <authorList>
            <person name="Gilroy R."/>
        </authorList>
    </citation>
    <scope>NUCLEOTIDE SEQUENCE</scope>
    <source>
        <strain evidence="6">6019</strain>
    </source>
</reference>